<gene>
    <name evidence="1" type="ORF">EGYM00392_LOCUS53410</name>
</gene>
<name>A0A7S1JFB5_9EUGL</name>
<organism evidence="1">
    <name type="scientific">Eutreptiella gymnastica</name>
    <dbReference type="NCBI Taxonomy" id="73025"/>
    <lineage>
        <taxon>Eukaryota</taxon>
        <taxon>Discoba</taxon>
        <taxon>Euglenozoa</taxon>
        <taxon>Euglenida</taxon>
        <taxon>Spirocuta</taxon>
        <taxon>Euglenophyceae</taxon>
        <taxon>Eutreptiales</taxon>
        <taxon>Eutreptiaceae</taxon>
        <taxon>Eutreptiella</taxon>
    </lineage>
</organism>
<dbReference type="EMBL" id="HBGA01146000">
    <property type="protein sequence ID" value="CAD9042233.1"/>
    <property type="molecule type" value="Transcribed_RNA"/>
</dbReference>
<accession>A0A7S1JFB5</accession>
<evidence type="ECO:0000313" key="1">
    <source>
        <dbReference type="EMBL" id="CAD9042233.1"/>
    </source>
</evidence>
<reference evidence="1" key="1">
    <citation type="submission" date="2021-01" db="EMBL/GenBank/DDBJ databases">
        <authorList>
            <person name="Corre E."/>
            <person name="Pelletier E."/>
            <person name="Niang G."/>
            <person name="Scheremetjew M."/>
            <person name="Finn R."/>
            <person name="Kale V."/>
            <person name="Holt S."/>
            <person name="Cochrane G."/>
            <person name="Meng A."/>
            <person name="Brown T."/>
            <person name="Cohen L."/>
        </authorList>
    </citation>
    <scope>NUCLEOTIDE SEQUENCE</scope>
    <source>
        <strain evidence="1">NIES-381</strain>
    </source>
</reference>
<proteinExistence type="predicted"/>
<dbReference type="AlphaFoldDB" id="A0A7S1JFB5"/>
<sequence>MFGCVGWTWVPLTMLKNLLRDCSSHPGGTTAPCKHSTLGGWERHYVLSACCVLCMPSLRPPASLGGLPEGMQSLQAVPTLWASTTEAVVVAYTLVWIPTPA</sequence>
<protein>
    <submittedName>
        <fullName evidence="1">Uncharacterized protein</fullName>
    </submittedName>
</protein>